<evidence type="ECO:0000313" key="1">
    <source>
        <dbReference type="EMBL" id="KKM17435.1"/>
    </source>
</evidence>
<name>A0A0F9KPV5_9ZZZZ</name>
<proteinExistence type="predicted"/>
<sequence length="83" mass="9034">MNKNPRPITWNSADTFVLSLNRKTKDRPINNTGNIKSIVSALLFIDDGNDPEFPIITSAVALNGVNVRTASSPDVVYVTFSIA</sequence>
<comment type="caution">
    <text evidence="1">The sequence shown here is derived from an EMBL/GenBank/DDBJ whole genome shotgun (WGS) entry which is preliminary data.</text>
</comment>
<gene>
    <name evidence="1" type="ORF">LCGC14_1675740</name>
</gene>
<organism evidence="1">
    <name type="scientific">marine sediment metagenome</name>
    <dbReference type="NCBI Taxonomy" id="412755"/>
    <lineage>
        <taxon>unclassified sequences</taxon>
        <taxon>metagenomes</taxon>
        <taxon>ecological metagenomes</taxon>
    </lineage>
</organism>
<accession>A0A0F9KPV5</accession>
<reference evidence="1" key="1">
    <citation type="journal article" date="2015" name="Nature">
        <title>Complex archaea that bridge the gap between prokaryotes and eukaryotes.</title>
        <authorList>
            <person name="Spang A."/>
            <person name="Saw J.H."/>
            <person name="Jorgensen S.L."/>
            <person name="Zaremba-Niedzwiedzka K."/>
            <person name="Martijn J."/>
            <person name="Lind A.E."/>
            <person name="van Eijk R."/>
            <person name="Schleper C."/>
            <person name="Guy L."/>
            <person name="Ettema T.J."/>
        </authorList>
    </citation>
    <scope>NUCLEOTIDE SEQUENCE</scope>
</reference>
<dbReference type="AlphaFoldDB" id="A0A0F9KPV5"/>
<protein>
    <submittedName>
        <fullName evidence="1">Uncharacterized protein</fullName>
    </submittedName>
</protein>
<dbReference type="EMBL" id="LAZR01014452">
    <property type="protein sequence ID" value="KKM17435.1"/>
    <property type="molecule type" value="Genomic_DNA"/>
</dbReference>
<feature type="non-terminal residue" evidence="1">
    <location>
        <position position="83"/>
    </location>
</feature>